<feature type="signal peptide" evidence="2">
    <location>
        <begin position="1"/>
        <end position="22"/>
    </location>
</feature>
<evidence type="ECO:0000256" key="1">
    <source>
        <dbReference type="SAM" id="MobiDB-lite"/>
    </source>
</evidence>
<organism evidence="3 4">
    <name type="scientific">Saccharothrix ecbatanensis</name>
    <dbReference type="NCBI Taxonomy" id="1105145"/>
    <lineage>
        <taxon>Bacteria</taxon>
        <taxon>Bacillati</taxon>
        <taxon>Actinomycetota</taxon>
        <taxon>Actinomycetes</taxon>
        <taxon>Pseudonocardiales</taxon>
        <taxon>Pseudonocardiaceae</taxon>
        <taxon>Saccharothrix</taxon>
    </lineage>
</organism>
<feature type="chain" id="PRO_5039510678" description="Secreted protein" evidence="2">
    <location>
        <begin position="23"/>
        <end position="164"/>
    </location>
</feature>
<dbReference type="Proteomes" id="UP000552097">
    <property type="component" value="Unassembled WGS sequence"/>
</dbReference>
<dbReference type="AlphaFoldDB" id="A0A7W9M606"/>
<dbReference type="EMBL" id="JACHMO010000001">
    <property type="protein sequence ID" value="MBB5808721.1"/>
    <property type="molecule type" value="Genomic_DNA"/>
</dbReference>
<name>A0A7W9M606_9PSEU</name>
<protein>
    <recommendedName>
        <fullName evidence="5">Secreted protein</fullName>
    </recommendedName>
</protein>
<gene>
    <name evidence="3" type="ORF">F4560_008489</name>
</gene>
<evidence type="ECO:0000256" key="2">
    <source>
        <dbReference type="SAM" id="SignalP"/>
    </source>
</evidence>
<keyword evidence="2" id="KW-0732">Signal</keyword>
<reference evidence="3 4" key="1">
    <citation type="submission" date="2020-08" db="EMBL/GenBank/DDBJ databases">
        <title>Sequencing the genomes of 1000 actinobacteria strains.</title>
        <authorList>
            <person name="Klenk H.-P."/>
        </authorList>
    </citation>
    <scope>NUCLEOTIDE SEQUENCE [LARGE SCALE GENOMIC DNA]</scope>
    <source>
        <strain evidence="3 4">DSM 45486</strain>
    </source>
</reference>
<evidence type="ECO:0008006" key="5">
    <source>
        <dbReference type="Google" id="ProtNLM"/>
    </source>
</evidence>
<dbReference type="PROSITE" id="PS51257">
    <property type="entry name" value="PROKAR_LIPOPROTEIN"/>
    <property type="match status" value="1"/>
</dbReference>
<proteinExistence type="predicted"/>
<evidence type="ECO:0000313" key="4">
    <source>
        <dbReference type="Proteomes" id="UP000552097"/>
    </source>
</evidence>
<evidence type="ECO:0000313" key="3">
    <source>
        <dbReference type="EMBL" id="MBB5808721.1"/>
    </source>
</evidence>
<keyword evidence="4" id="KW-1185">Reference proteome</keyword>
<accession>A0A7W9M606</accession>
<feature type="region of interest" description="Disordered" evidence="1">
    <location>
        <begin position="142"/>
        <end position="164"/>
    </location>
</feature>
<comment type="caution">
    <text evidence="3">The sequence shown here is derived from an EMBL/GenBank/DDBJ whole genome shotgun (WGS) entry which is preliminary data.</text>
</comment>
<sequence>MWKRTWPLGVLLLATACGTANVGGGTTPCTDIGTPLGVNVDVEHPGVVSGTIEVCWDGRCVTPVLELHPSTRAVETTCTGTAPDDSCGARMEPTGGVQGFAPVQDLPAREVTAALRLLDQSGSLLVDRHIPLHPEMVYPNGPDCPAGGPQAGISVDPHGAVSER</sequence>